<reference evidence="2 3" key="1">
    <citation type="submission" date="2019-06" db="EMBL/GenBank/DDBJ databases">
        <title>Amycolatopsis alkalitolerans sp. nov., isolated from Gastrodia elata Blume.</title>
        <authorList>
            <person name="Narsing Rao M.P."/>
            <person name="Li W.J."/>
        </authorList>
    </citation>
    <scope>NUCLEOTIDE SEQUENCE [LARGE SCALE GENOMIC DNA]</scope>
    <source>
        <strain evidence="2 3">SYSUP0005</strain>
    </source>
</reference>
<evidence type="ECO:0000313" key="3">
    <source>
        <dbReference type="Proteomes" id="UP000305546"/>
    </source>
</evidence>
<evidence type="ECO:0008006" key="4">
    <source>
        <dbReference type="Google" id="ProtNLM"/>
    </source>
</evidence>
<feature type="signal peptide" evidence="1">
    <location>
        <begin position="1"/>
        <end position="18"/>
    </location>
</feature>
<gene>
    <name evidence="2" type="ORF">FG385_14530</name>
</gene>
<organism evidence="2 3">
    <name type="scientific">Amycolatopsis alkalitolerans</name>
    <dbReference type="NCBI Taxonomy" id="2547244"/>
    <lineage>
        <taxon>Bacteria</taxon>
        <taxon>Bacillati</taxon>
        <taxon>Actinomycetota</taxon>
        <taxon>Actinomycetes</taxon>
        <taxon>Pseudonocardiales</taxon>
        <taxon>Pseudonocardiaceae</taxon>
        <taxon>Amycolatopsis</taxon>
    </lineage>
</organism>
<keyword evidence="1" id="KW-0732">Signal</keyword>
<dbReference type="PROSITE" id="PS51257">
    <property type="entry name" value="PROKAR_LIPOPROTEIN"/>
    <property type="match status" value="1"/>
</dbReference>
<keyword evidence="3" id="KW-1185">Reference proteome</keyword>
<dbReference type="AlphaFoldDB" id="A0A5C4M1S6"/>
<dbReference type="Proteomes" id="UP000305546">
    <property type="component" value="Unassembled WGS sequence"/>
</dbReference>
<evidence type="ECO:0000256" key="1">
    <source>
        <dbReference type="SAM" id="SignalP"/>
    </source>
</evidence>
<evidence type="ECO:0000313" key="2">
    <source>
        <dbReference type="EMBL" id="TNC25849.1"/>
    </source>
</evidence>
<dbReference type="OrthoDB" id="3626511at2"/>
<name>A0A5C4M1S6_9PSEU</name>
<dbReference type="RefSeq" id="WP_139097234.1">
    <property type="nucleotide sequence ID" value="NZ_VDFW01000010.1"/>
</dbReference>
<accession>A0A5C4M1S6</accession>
<proteinExistence type="predicted"/>
<feature type="chain" id="PRO_5039343497" description="GerMN domain-containing protein" evidence="1">
    <location>
        <begin position="19"/>
        <end position="153"/>
    </location>
</feature>
<protein>
    <recommendedName>
        <fullName evidence="4">GerMN domain-containing protein</fullName>
    </recommendedName>
</protein>
<sequence length="153" mass="14754">MRRVRRALAAAAAALTLAGCGVQPSGVIVGASPPSGGAGRPGGITLYLVSGGHVTPVRRAGLPLSPADTLALLAQGPTASERARGLSSQVPPGAAPFSVTAVPPGPIVVTPSIPADRLSTVAMDQIVCTVAAGGGEVTIAGAGRGPWACPVPG</sequence>
<comment type="caution">
    <text evidence="2">The sequence shown here is derived from an EMBL/GenBank/DDBJ whole genome shotgun (WGS) entry which is preliminary data.</text>
</comment>
<dbReference type="EMBL" id="VDFW01000010">
    <property type="protein sequence ID" value="TNC25849.1"/>
    <property type="molecule type" value="Genomic_DNA"/>
</dbReference>